<feature type="non-terminal residue" evidence="1">
    <location>
        <position position="1"/>
    </location>
</feature>
<proteinExistence type="predicted"/>
<comment type="caution">
    <text evidence="1">The sequence shown here is derived from an EMBL/GenBank/DDBJ whole genome shotgun (WGS) entry which is preliminary data.</text>
</comment>
<gene>
    <name evidence="1" type="ORF">PENTCL1PPCAC_6431</name>
</gene>
<organism evidence="1 2">
    <name type="scientific">Pristionchus entomophagus</name>
    <dbReference type="NCBI Taxonomy" id="358040"/>
    <lineage>
        <taxon>Eukaryota</taxon>
        <taxon>Metazoa</taxon>
        <taxon>Ecdysozoa</taxon>
        <taxon>Nematoda</taxon>
        <taxon>Chromadorea</taxon>
        <taxon>Rhabditida</taxon>
        <taxon>Rhabditina</taxon>
        <taxon>Diplogasteromorpha</taxon>
        <taxon>Diplogasteroidea</taxon>
        <taxon>Neodiplogasteridae</taxon>
        <taxon>Pristionchus</taxon>
    </lineage>
</organism>
<accession>A0AAV5SLZ2</accession>
<dbReference type="Proteomes" id="UP001432027">
    <property type="component" value="Unassembled WGS sequence"/>
</dbReference>
<name>A0AAV5SLZ2_9BILA</name>
<evidence type="ECO:0000313" key="2">
    <source>
        <dbReference type="Proteomes" id="UP001432027"/>
    </source>
</evidence>
<dbReference type="EMBL" id="BTSX01000002">
    <property type="protein sequence ID" value="GMS84256.1"/>
    <property type="molecule type" value="Genomic_DNA"/>
</dbReference>
<reference evidence="1" key="1">
    <citation type="submission" date="2023-10" db="EMBL/GenBank/DDBJ databases">
        <title>Genome assembly of Pristionchus species.</title>
        <authorList>
            <person name="Yoshida K."/>
            <person name="Sommer R.J."/>
        </authorList>
    </citation>
    <scope>NUCLEOTIDE SEQUENCE</scope>
    <source>
        <strain evidence="1">RS0144</strain>
    </source>
</reference>
<sequence length="76" mass="9004">WRTSKSKFSKWRNKHKDWNCIERRPSRILRSVQSAIRRYPSPPSLFIDIPSVSGARIFECFVDSESVFAGKYGRRK</sequence>
<protein>
    <submittedName>
        <fullName evidence="1">Uncharacterized protein</fullName>
    </submittedName>
</protein>
<dbReference type="AlphaFoldDB" id="A0AAV5SLZ2"/>
<evidence type="ECO:0000313" key="1">
    <source>
        <dbReference type="EMBL" id="GMS84256.1"/>
    </source>
</evidence>
<keyword evidence="2" id="KW-1185">Reference proteome</keyword>